<dbReference type="OrthoDB" id="10043511at2759"/>
<sequence>MRSSFLFTIFLIEACLFLTAEAFRPRIDLMNSSGKSQTVDHALITRIGVLKSVLKFLIENPQYLKTDQVVTEYLYGLLAELSEKPKAAKNTIDSISPQIKFINALNEIQSANVEVDSSPLNSSAAAHFDGEQFKQGSQRLIDCDKSL</sequence>
<proteinExistence type="predicted"/>
<feature type="chain" id="PRO_5040798513" evidence="1">
    <location>
        <begin position="23"/>
        <end position="147"/>
    </location>
</feature>
<reference evidence="2" key="1">
    <citation type="submission" date="2023-01" db="EMBL/GenBank/DDBJ databases">
        <title>Genome assembly of the deep-sea coral Lophelia pertusa.</title>
        <authorList>
            <person name="Herrera S."/>
            <person name="Cordes E."/>
        </authorList>
    </citation>
    <scope>NUCLEOTIDE SEQUENCE</scope>
    <source>
        <strain evidence="2">USNM1676648</strain>
        <tissue evidence="2">Polyp</tissue>
    </source>
</reference>
<evidence type="ECO:0000313" key="2">
    <source>
        <dbReference type="EMBL" id="KAJ7382674.1"/>
    </source>
</evidence>
<keyword evidence="3" id="KW-1185">Reference proteome</keyword>
<name>A0A9W9ZMB4_9CNID</name>
<evidence type="ECO:0000256" key="1">
    <source>
        <dbReference type="SAM" id="SignalP"/>
    </source>
</evidence>
<keyword evidence="1" id="KW-0732">Signal</keyword>
<evidence type="ECO:0000313" key="3">
    <source>
        <dbReference type="Proteomes" id="UP001163046"/>
    </source>
</evidence>
<protein>
    <submittedName>
        <fullName evidence="2">Uncharacterized protein</fullName>
    </submittedName>
</protein>
<accession>A0A9W9ZMB4</accession>
<organism evidence="2 3">
    <name type="scientific">Desmophyllum pertusum</name>
    <dbReference type="NCBI Taxonomy" id="174260"/>
    <lineage>
        <taxon>Eukaryota</taxon>
        <taxon>Metazoa</taxon>
        <taxon>Cnidaria</taxon>
        <taxon>Anthozoa</taxon>
        <taxon>Hexacorallia</taxon>
        <taxon>Scleractinia</taxon>
        <taxon>Caryophylliina</taxon>
        <taxon>Caryophylliidae</taxon>
        <taxon>Desmophyllum</taxon>
    </lineage>
</organism>
<feature type="signal peptide" evidence="1">
    <location>
        <begin position="1"/>
        <end position="22"/>
    </location>
</feature>
<comment type="caution">
    <text evidence="2">The sequence shown here is derived from an EMBL/GenBank/DDBJ whole genome shotgun (WGS) entry which is preliminary data.</text>
</comment>
<gene>
    <name evidence="2" type="ORF">OS493_033732</name>
</gene>
<dbReference type="AlphaFoldDB" id="A0A9W9ZMB4"/>
<dbReference type="EMBL" id="MU825918">
    <property type="protein sequence ID" value="KAJ7382674.1"/>
    <property type="molecule type" value="Genomic_DNA"/>
</dbReference>
<dbReference type="Proteomes" id="UP001163046">
    <property type="component" value="Unassembled WGS sequence"/>
</dbReference>